<keyword evidence="8" id="KW-0311">Gluconate utilization</keyword>
<keyword evidence="6 10" id="KW-0418">Kinase</keyword>
<dbReference type="AlphaFoldDB" id="A0A377H3E7"/>
<dbReference type="InterPro" id="IPR027417">
    <property type="entry name" value="P-loop_NTPase"/>
</dbReference>
<sequence>MDFSEKLSVVRGMKMTAQKGKSFILMGVSSTGKTSIGTAISQQLGLKLIDGDDLHPRANIIKMRDGHPLNDEDRAPWLERIRDAAFSLEQKSERGIIICSALKKKYRDQIRQGNEDVKFIFLEGDFDLVLSRMKQRQGHYMKVDMLKSQFATLETPQADESDVIQIDINAPFDEVVKRCVSAIKPLLAE</sequence>
<dbReference type="PANTHER" id="PTHR43442:SF3">
    <property type="entry name" value="GLUCONOKINASE-RELATED"/>
    <property type="match status" value="1"/>
</dbReference>
<dbReference type="SUPFAM" id="SSF52540">
    <property type="entry name" value="P-loop containing nucleoside triphosphate hydrolases"/>
    <property type="match status" value="1"/>
</dbReference>
<comment type="pathway">
    <text evidence="1">Carbohydrate acid metabolism.</text>
</comment>
<evidence type="ECO:0000256" key="8">
    <source>
        <dbReference type="ARBA" id="ARBA00023064"/>
    </source>
</evidence>
<reference evidence="11 12" key="1">
    <citation type="submission" date="2018-06" db="EMBL/GenBank/DDBJ databases">
        <authorList>
            <consortium name="Pathogen Informatics"/>
            <person name="Doyle S."/>
        </authorList>
    </citation>
    <scope>NUCLEOTIDE SEQUENCE [LARGE SCALE GENOMIC DNA]</scope>
    <source>
        <strain evidence="11 12">NCTC11413</strain>
    </source>
</reference>
<dbReference type="NCBIfam" id="TIGR01313">
    <property type="entry name" value="therm_gnt_kin"/>
    <property type="match status" value="1"/>
</dbReference>
<accession>A0A377H3E7</accession>
<comment type="similarity">
    <text evidence="2 10">Belongs to the gluconokinase GntK/GntV family.</text>
</comment>
<dbReference type="Proteomes" id="UP000254232">
    <property type="component" value="Unassembled WGS sequence"/>
</dbReference>
<dbReference type="InterPro" id="IPR031322">
    <property type="entry name" value="Shikimate/glucono_kinase"/>
</dbReference>
<evidence type="ECO:0000256" key="7">
    <source>
        <dbReference type="ARBA" id="ARBA00022840"/>
    </source>
</evidence>
<dbReference type="EMBL" id="UGGZ01000001">
    <property type="protein sequence ID" value="STO37022.1"/>
    <property type="molecule type" value="Genomic_DNA"/>
</dbReference>
<gene>
    <name evidence="11" type="primary">gntK</name>
    <name evidence="11" type="ORF">NCTC11413_00104</name>
</gene>
<evidence type="ECO:0000256" key="2">
    <source>
        <dbReference type="ARBA" id="ARBA00008420"/>
    </source>
</evidence>
<evidence type="ECO:0000256" key="5">
    <source>
        <dbReference type="ARBA" id="ARBA00022741"/>
    </source>
</evidence>
<comment type="catalytic activity">
    <reaction evidence="9 10">
        <text>D-gluconate + ATP = 6-phospho-D-gluconate + ADP + H(+)</text>
        <dbReference type="Rhea" id="RHEA:19433"/>
        <dbReference type="ChEBI" id="CHEBI:15378"/>
        <dbReference type="ChEBI" id="CHEBI:18391"/>
        <dbReference type="ChEBI" id="CHEBI:30616"/>
        <dbReference type="ChEBI" id="CHEBI:58759"/>
        <dbReference type="ChEBI" id="CHEBI:456216"/>
        <dbReference type="EC" id="2.7.1.12"/>
    </reaction>
</comment>
<proteinExistence type="inferred from homology"/>
<dbReference type="InterPro" id="IPR006001">
    <property type="entry name" value="Therm_gnt_kin"/>
</dbReference>
<dbReference type="GO" id="GO:0005524">
    <property type="term" value="F:ATP binding"/>
    <property type="evidence" value="ECO:0007669"/>
    <property type="project" value="UniProtKB-KW"/>
</dbReference>
<protein>
    <recommendedName>
        <fullName evidence="3 10">Gluconokinase</fullName>
        <ecNumber evidence="3 10">2.7.1.12</ecNumber>
    </recommendedName>
</protein>
<evidence type="ECO:0000313" key="12">
    <source>
        <dbReference type="Proteomes" id="UP000254232"/>
    </source>
</evidence>
<dbReference type="GO" id="GO:0019521">
    <property type="term" value="P:D-gluconate metabolic process"/>
    <property type="evidence" value="ECO:0007669"/>
    <property type="project" value="UniProtKB-KW"/>
</dbReference>
<evidence type="ECO:0000256" key="6">
    <source>
        <dbReference type="ARBA" id="ARBA00022777"/>
    </source>
</evidence>
<evidence type="ECO:0000313" key="11">
    <source>
        <dbReference type="EMBL" id="STO37022.1"/>
    </source>
</evidence>
<dbReference type="GO" id="GO:0046316">
    <property type="term" value="F:gluconokinase activity"/>
    <property type="evidence" value="ECO:0007669"/>
    <property type="project" value="UniProtKB-EC"/>
</dbReference>
<dbReference type="CDD" id="cd02021">
    <property type="entry name" value="GntK"/>
    <property type="match status" value="1"/>
</dbReference>
<keyword evidence="4 10" id="KW-0808">Transferase</keyword>
<evidence type="ECO:0000256" key="9">
    <source>
        <dbReference type="ARBA" id="ARBA00048090"/>
    </source>
</evidence>
<dbReference type="Pfam" id="PF01202">
    <property type="entry name" value="SKI"/>
    <property type="match status" value="1"/>
</dbReference>
<evidence type="ECO:0000256" key="4">
    <source>
        <dbReference type="ARBA" id="ARBA00022679"/>
    </source>
</evidence>
<keyword evidence="7 10" id="KW-0067">ATP-binding</keyword>
<dbReference type="Gene3D" id="3.40.50.300">
    <property type="entry name" value="P-loop containing nucleotide triphosphate hydrolases"/>
    <property type="match status" value="1"/>
</dbReference>
<name>A0A377H3E7_9PAST</name>
<dbReference type="GO" id="GO:0005737">
    <property type="term" value="C:cytoplasm"/>
    <property type="evidence" value="ECO:0007669"/>
    <property type="project" value="TreeGrafter"/>
</dbReference>
<dbReference type="EC" id="2.7.1.12" evidence="3 10"/>
<keyword evidence="5 10" id="KW-0547">Nucleotide-binding</keyword>
<organism evidence="11 12">
    <name type="scientific">Gallibacterium anatis</name>
    <dbReference type="NCBI Taxonomy" id="750"/>
    <lineage>
        <taxon>Bacteria</taxon>
        <taxon>Pseudomonadati</taxon>
        <taxon>Pseudomonadota</taxon>
        <taxon>Gammaproteobacteria</taxon>
        <taxon>Pasteurellales</taxon>
        <taxon>Pasteurellaceae</taxon>
        <taxon>Gallibacterium</taxon>
    </lineage>
</organism>
<evidence type="ECO:0000256" key="1">
    <source>
        <dbReference type="ARBA" id="ARBA00004761"/>
    </source>
</evidence>
<evidence type="ECO:0000256" key="10">
    <source>
        <dbReference type="RuleBase" id="RU363066"/>
    </source>
</evidence>
<evidence type="ECO:0000256" key="3">
    <source>
        <dbReference type="ARBA" id="ARBA00012054"/>
    </source>
</evidence>
<dbReference type="PANTHER" id="PTHR43442">
    <property type="entry name" value="GLUCONOKINASE-RELATED"/>
    <property type="match status" value="1"/>
</dbReference>
<dbReference type="FunFam" id="3.40.50.300:FF:000522">
    <property type="entry name" value="Gluconokinase"/>
    <property type="match status" value="1"/>
</dbReference>